<comment type="caution">
    <text evidence="2">The sequence shown here is derived from an EMBL/GenBank/DDBJ whole genome shotgun (WGS) entry which is preliminary data.</text>
</comment>
<sequence>MGDRVVVNPQGVPSGIIVCGGAHGGMREYLLVEDAAPGKNVASTNRRRAGKPWPRRSEVRATAPGLIR</sequence>
<dbReference type="Proteomes" id="UP001596012">
    <property type="component" value="Unassembled WGS sequence"/>
</dbReference>
<feature type="compositionally biased region" description="Basic residues" evidence="1">
    <location>
        <begin position="45"/>
        <end position="54"/>
    </location>
</feature>
<reference evidence="3" key="1">
    <citation type="journal article" date="2019" name="Int. J. Syst. Evol. Microbiol.">
        <title>The Global Catalogue of Microorganisms (GCM) 10K type strain sequencing project: providing services to taxonomists for standard genome sequencing and annotation.</title>
        <authorList>
            <consortium name="The Broad Institute Genomics Platform"/>
            <consortium name="The Broad Institute Genome Sequencing Center for Infectious Disease"/>
            <person name="Wu L."/>
            <person name="Ma J."/>
        </authorList>
    </citation>
    <scope>NUCLEOTIDE SEQUENCE [LARGE SCALE GENOMIC DNA]</scope>
    <source>
        <strain evidence="3">DT43</strain>
    </source>
</reference>
<proteinExistence type="predicted"/>
<evidence type="ECO:0000313" key="3">
    <source>
        <dbReference type="Proteomes" id="UP001596012"/>
    </source>
</evidence>
<evidence type="ECO:0000313" key="2">
    <source>
        <dbReference type="EMBL" id="MFC4464914.1"/>
    </source>
</evidence>
<name>A0ABV8YHZ0_9ACTN</name>
<gene>
    <name evidence="2" type="ORF">ACFPH6_10235</name>
</gene>
<evidence type="ECO:0000256" key="1">
    <source>
        <dbReference type="SAM" id="MobiDB-lite"/>
    </source>
</evidence>
<accession>A0ABV8YHZ0</accession>
<organism evidence="2 3">
    <name type="scientific">Streptomyces xiangluensis</name>
    <dbReference type="NCBI Taxonomy" id="2665720"/>
    <lineage>
        <taxon>Bacteria</taxon>
        <taxon>Bacillati</taxon>
        <taxon>Actinomycetota</taxon>
        <taxon>Actinomycetes</taxon>
        <taxon>Kitasatosporales</taxon>
        <taxon>Streptomycetaceae</taxon>
        <taxon>Streptomyces</taxon>
    </lineage>
</organism>
<dbReference type="EMBL" id="JBHSFG010000017">
    <property type="protein sequence ID" value="MFC4464914.1"/>
    <property type="molecule type" value="Genomic_DNA"/>
</dbReference>
<protein>
    <submittedName>
        <fullName evidence="2">Uncharacterized protein</fullName>
    </submittedName>
</protein>
<dbReference type="RefSeq" id="WP_386340483.1">
    <property type="nucleotide sequence ID" value="NZ_JBHSFG010000017.1"/>
</dbReference>
<feature type="region of interest" description="Disordered" evidence="1">
    <location>
        <begin position="41"/>
        <end position="68"/>
    </location>
</feature>
<keyword evidence="3" id="KW-1185">Reference proteome</keyword>